<comment type="caution">
    <text evidence="3">The sequence shown here is derived from an EMBL/GenBank/DDBJ whole genome shotgun (WGS) entry which is preliminary data.</text>
</comment>
<keyword evidence="4" id="KW-1185">Reference proteome</keyword>
<gene>
    <name evidence="3" type="ORF">EW145_g4277</name>
</gene>
<protein>
    <recommendedName>
        <fullName evidence="2">Fungal-type protein kinase domain-containing protein</fullName>
    </recommendedName>
</protein>
<feature type="domain" description="Fungal-type protein kinase" evidence="2">
    <location>
        <begin position="199"/>
        <end position="321"/>
    </location>
</feature>
<dbReference type="Proteomes" id="UP000308199">
    <property type="component" value="Unassembled WGS sequence"/>
</dbReference>
<dbReference type="PANTHER" id="PTHR38248">
    <property type="entry name" value="FUNK1 6"/>
    <property type="match status" value="1"/>
</dbReference>
<evidence type="ECO:0000313" key="3">
    <source>
        <dbReference type="EMBL" id="THH06157.1"/>
    </source>
</evidence>
<evidence type="ECO:0000256" key="1">
    <source>
        <dbReference type="SAM" id="MobiDB-lite"/>
    </source>
</evidence>
<dbReference type="AlphaFoldDB" id="A0A4S4L4L0"/>
<accession>A0A4S4L4L0</accession>
<dbReference type="EMBL" id="SGPK01000212">
    <property type="protein sequence ID" value="THH06157.1"/>
    <property type="molecule type" value="Genomic_DNA"/>
</dbReference>
<dbReference type="Pfam" id="PF17667">
    <property type="entry name" value="Pkinase_fungal"/>
    <property type="match status" value="1"/>
</dbReference>
<sequence length="330" mass="36908">MSSVAELLGPLNTDSDTSDPQTPESNGSIRSLNDTPSVIKTGTLAFATGSQAIEPEKQTHAKMGKTLFNEVESARFDDVPMLLENKLSDDVLSRGLGSAKYPNDEDAAANFSTTAKDILKKLSTTRPIKVGKFNKKKGTWRSWPEKTQDTPVCEYLNTIGDLVRDIYDIPEAQNGSRRFFDMFKSKEPVNSRVNALRKPDGVVLDQEIVDAVHNGSYTGAWSDIHAILQFKESYTIPKRHTDTYKQVLDCAHLIFCSQLNRRFVLGVTLMGHIMTFYVFDRSGALCSEKFNIMKNPEKLVRVVVGLLFSDRIDLGYDITMKIKHTIEEGT</sequence>
<feature type="compositionally biased region" description="Polar residues" evidence="1">
    <location>
        <begin position="12"/>
        <end position="35"/>
    </location>
</feature>
<proteinExistence type="predicted"/>
<dbReference type="OrthoDB" id="5584477at2759"/>
<name>A0A4S4L4L0_9AGAM</name>
<dbReference type="PANTHER" id="PTHR38248:SF2">
    <property type="entry name" value="FUNK1 11"/>
    <property type="match status" value="1"/>
</dbReference>
<evidence type="ECO:0000313" key="4">
    <source>
        <dbReference type="Proteomes" id="UP000308199"/>
    </source>
</evidence>
<organism evidence="3 4">
    <name type="scientific">Phellinidium pouzarii</name>
    <dbReference type="NCBI Taxonomy" id="167371"/>
    <lineage>
        <taxon>Eukaryota</taxon>
        <taxon>Fungi</taxon>
        <taxon>Dikarya</taxon>
        <taxon>Basidiomycota</taxon>
        <taxon>Agaricomycotina</taxon>
        <taxon>Agaricomycetes</taxon>
        <taxon>Hymenochaetales</taxon>
        <taxon>Hymenochaetaceae</taxon>
        <taxon>Phellinidium</taxon>
    </lineage>
</organism>
<feature type="region of interest" description="Disordered" evidence="1">
    <location>
        <begin position="1"/>
        <end position="35"/>
    </location>
</feature>
<feature type="non-terminal residue" evidence="3">
    <location>
        <position position="330"/>
    </location>
</feature>
<reference evidence="3 4" key="1">
    <citation type="submission" date="2019-02" db="EMBL/GenBank/DDBJ databases">
        <title>Genome sequencing of the rare red list fungi Phellinidium pouzarii.</title>
        <authorList>
            <person name="Buettner E."/>
            <person name="Kellner H."/>
        </authorList>
    </citation>
    <scope>NUCLEOTIDE SEQUENCE [LARGE SCALE GENOMIC DNA]</scope>
    <source>
        <strain evidence="3 4">DSM 108285</strain>
    </source>
</reference>
<evidence type="ECO:0000259" key="2">
    <source>
        <dbReference type="Pfam" id="PF17667"/>
    </source>
</evidence>
<dbReference type="InterPro" id="IPR040976">
    <property type="entry name" value="Pkinase_fungal"/>
</dbReference>